<dbReference type="Proteomes" id="UP000503003">
    <property type="component" value="Chromosome 2"/>
</dbReference>
<dbReference type="KEGG" id="vzi:G5S32_20185"/>
<keyword evidence="2 5" id="KW-0238">DNA-binding</keyword>
<dbReference type="InterPro" id="IPR001867">
    <property type="entry name" value="OmpR/PhoB-type_DNA-bd"/>
</dbReference>
<evidence type="ECO:0000259" key="7">
    <source>
        <dbReference type="PROSITE" id="PS51755"/>
    </source>
</evidence>
<evidence type="ECO:0000256" key="4">
    <source>
        <dbReference type="PROSITE-ProRule" id="PRU00169"/>
    </source>
</evidence>
<dbReference type="SUPFAM" id="SSF52172">
    <property type="entry name" value="CheY-like"/>
    <property type="match status" value="1"/>
</dbReference>
<dbReference type="CDD" id="cd00383">
    <property type="entry name" value="trans_reg_C"/>
    <property type="match status" value="1"/>
</dbReference>
<dbReference type="InterPro" id="IPR036388">
    <property type="entry name" value="WH-like_DNA-bd_sf"/>
</dbReference>
<dbReference type="AlphaFoldDB" id="A0A6G7CQB2"/>
<keyword evidence="4" id="KW-0597">Phosphoprotein</keyword>
<keyword evidence="3" id="KW-0804">Transcription</keyword>
<dbReference type="Gene3D" id="3.40.50.2300">
    <property type="match status" value="1"/>
</dbReference>
<dbReference type="GO" id="GO:0000976">
    <property type="term" value="F:transcription cis-regulatory region binding"/>
    <property type="evidence" value="ECO:0007669"/>
    <property type="project" value="TreeGrafter"/>
</dbReference>
<dbReference type="GO" id="GO:0032993">
    <property type="term" value="C:protein-DNA complex"/>
    <property type="evidence" value="ECO:0007669"/>
    <property type="project" value="TreeGrafter"/>
</dbReference>
<dbReference type="GO" id="GO:0006355">
    <property type="term" value="P:regulation of DNA-templated transcription"/>
    <property type="evidence" value="ECO:0007669"/>
    <property type="project" value="InterPro"/>
</dbReference>
<dbReference type="Gene3D" id="1.10.10.10">
    <property type="entry name" value="Winged helix-like DNA-binding domain superfamily/Winged helix DNA-binding domain"/>
    <property type="match status" value="1"/>
</dbReference>
<dbReference type="SMART" id="SM00448">
    <property type="entry name" value="REC"/>
    <property type="match status" value="1"/>
</dbReference>
<evidence type="ECO:0000256" key="3">
    <source>
        <dbReference type="ARBA" id="ARBA00023163"/>
    </source>
</evidence>
<dbReference type="GO" id="GO:0000156">
    <property type="term" value="F:phosphorelay response regulator activity"/>
    <property type="evidence" value="ECO:0007669"/>
    <property type="project" value="TreeGrafter"/>
</dbReference>
<name>A0A6G7CQB2_9VIBR</name>
<dbReference type="PANTHER" id="PTHR48111">
    <property type="entry name" value="REGULATOR OF RPOS"/>
    <property type="match status" value="1"/>
</dbReference>
<dbReference type="InterPro" id="IPR001789">
    <property type="entry name" value="Sig_transdc_resp-reg_receiver"/>
</dbReference>
<evidence type="ECO:0000313" key="8">
    <source>
        <dbReference type="EMBL" id="QIH44269.1"/>
    </source>
</evidence>
<evidence type="ECO:0000256" key="2">
    <source>
        <dbReference type="ARBA" id="ARBA00023125"/>
    </source>
</evidence>
<keyword evidence="1" id="KW-0805">Transcription regulation</keyword>
<organism evidence="8 9">
    <name type="scientific">Vibrio ziniensis</name>
    <dbReference type="NCBI Taxonomy" id="2711221"/>
    <lineage>
        <taxon>Bacteria</taxon>
        <taxon>Pseudomonadati</taxon>
        <taxon>Pseudomonadota</taxon>
        <taxon>Gammaproteobacteria</taxon>
        <taxon>Vibrionales</taxon>
        <taxon>Vibrionaceae</taxon>
        <taxon>Vibrio</taxon>
    </lineage>
</organism>
<dbReference type="PANTHER" id="PTHR48111:SF67">
    <property type="entry name" value="TRANSCRIPTIONAL REGULATORY PROTEIN TCTD"/>
    <property type="match status" value="1"/>
</dbReference>
<evidence type="ECO:0000313" key="9">
    <source>
        <dbReference type="Proteomes" id="UP000503003"/>
    </source>
</evidence>
<dbReference type="Pfam" id="PF00486">
    <property type="entry name" value="Trans_reg_C"/>
    <property type="match status" value="1"/>
</dbReference>
<feature type="domain" description="Response regulatory" evidence="6">
    <location>
        <begin position="2"/>
        <end position="116"/>
    </location>
</feature>
<accession>A0A6G7CQB2</accession>
<feature type="domain" description="OmpR/PhoB-type" evidence="7">
    <location>
        <begin position="124"/>
        <end position="221"/>
    </location>
</feature>
<dbReference type="GO" id="GO:0005829">
    <property type="term" value="C:cytosol"/>
    <property type="evidence" value="ECO:0007669"/>
    <property type="project" value="TreeGrafter"/>
</dbReference>
<dbReference type="InterPro" id="IPR039420">
    <property type="entry name" value="WalR-like"/>
</dbReference>
<dbReference type="RefSeq" id="WP_165313929.1">
    <property type="nucleotide sequence ID" value="NZ_CP049332.1"/>
</dbReference>
<dbReference type="SMART" id="SM00862">
    <property type="entry name" value="Trans_reg_C"/>
    <property type="match status" value="1"/>
</dbReference>
<evidence type="ECO:0000256" key="5">
    <source>
        <dbReference type="PROSITE-ProRule" id="PRU01091"/>
    </source>
</evidence>
<feature type="modified residue" description="4-aspartylphosphate" evidence="4">
    <location>
        <position position="51"/>
    </location>
</feature>
<dbReference type="EMBL" id="CP049332">
    <property type="protein sequence ID" value="QIH44269.1"/>
    <property type="molecule type" value="Genomic_DNA"/>
</dbReference>
<dbReference type="Pfam" id="PF00072">
    <property type="entry name" value="Response_reg"/>
    <property type="match status" value="1"/>
</dbReference>
<protein>
    <submittedName>
        <fullName evidence="8">Response regulator transcription factor</fullName>
    </submittedName>
</protein>
<gene>
    <name evidence="8" type="ORF">G5S32_20185</name>
</gene>
<dbReference type="PROSITE" id="PS51755">
    <property type="entry name" value="OMPR_PHOB"/>
    <property type="match status" value="1"/>
</dbReference>
<evidence type="ECO:0000259" key="6">
    <source>
        <dbReference type="PROSITE" id="PS50110"/>
    </source>
</evidence>
<dbReference type="CDD" id="cd17624">
    <property type="entry name" value="REC_OmpR_PmrA-like"/>
    <property type="match status" value="1"/>
</dbReference>
<dbReference type="Gene3D" id="6.10.250.690">
    <property type="match status" value="1"/>
</dbReference>
<dbReference type="InterPro" id="IPR011006">
    <property type="entry name" value="CheY-like_superfamily"/>
</dbReference>
<keyword evidence="9" id="KW-1185">Reference proteome</keyword>
<feature type="DNA-binding region" description="OmpR/PhoB-type" evidence="5">
    <location>
        <begin position="124"/>
        <end position="221"/>
    </location>
</feature>
<sequence length="223" mass="24898">MRVLLAEDDLVLSKSISNKISKLGFVVDVALDGHIAEQFLKSMVYDLIILDLNMPKIDGRDVLKHLRARGVITPVLVLTARVQLEDKVNVLNLGADDYLTKPFDFEELEARCRALVRRSRGLANDKIEHGDLIVDRQACAVFINEEPVSLTHTEYRLLDLMLSNTGRVLSKGAILDHLYTYDDAPSPSAVETYIARLRKSLSSSSTFSLRTLRGLGYVVESTP</sequence>
<proteinExistence type="predicted"/>
<dbReference type="PROSITE" id="PS50110">
    <property type="entry name" value="RESPONSE_REGULATORY"/>
    <property type="match status" value="1"/>
</dbReference>
<evidence type="ECO:0000256" key="1">
    <source>
        <dbReference type="ARBA" id="ARBA00023015"/>
    </source>
</evidence>
<reference evidence="8 9" key="1">
    <citation type="submission" date="2020-02" db="EMBL/GenBank/DDBJ databases">
        <title>A complete genome of a marine bacterium Vibrio sp. ZWAL4003 isolated from the mangrove sediment with the ability to degrade polysaccharides.</title>
        <authorList>
            <person name="Wu J."/>
            <person name="Qu W."/>
            <person name="Zeng R."/>
        </authorList>
    </citation>
    <scope>NUCLEOTIDE SEQUENCE [LARGE SCALE GENOMIC DNA]</scope>
    <source>
        <strain evidence="8 9">ZWAL4003</strain>
    </source>
</reference>